<evidence type="ECO:0008006" key="13">
    <source>
        <dbReference type="Google" id="ProtNLM"/>
    </source>
</evidence>
<feature type="transmembrane region" description="Helical" evidence="10">
    <location>
        <begin position="20"/>
        <end position="40"/>
    </location>
</feature>
<keyword evidence="3" id="KW-0813">Transport</keyword>
<dbReference type="PRINTS" id="PR01853">
    <property type="entry name" value="YAJCTRNLCASE"/>
</dbReference>
<keyword evidence="6" id="KW-0653">Protein transport</keyword>
<evidence type="ECO:0000256" key="4">
    <source>
        <dbReference type="ARBA" id="ARBA00022475"/>
    </source>
</evidence>
<sequence>MTFLLFNQTCEAGNQSQGNPLLSLLPLILIFAVFYFLLILPQQRKQKQHQKLLGELQKGDRVVTTSGIYGTITNVKDHTVLLLIADGVKVEVDKGHVVNKVHSTGTDKVPSQK</sequence>
<evidence type="ECO:0000256" key="2">
    <source>
        <dbReference type="ARBA" id="ARBA00006742"/>
    </source>
</evidence>
<dbReference type="Pfam" id="PF02699">
    <property type="entry name" value="YajC"/>
    <property type="match status" value="1"/>
</dbReference>
<keyword evidence="5 10" id="KW-0812">Transmembrane</keyword>
<evidence type="ECO:0000256" key="6">
    <source>
        <dbReference type="ARBA" id="ARBA00022927"/>
    </source>
</evidence>
<evidence type="ECO:0000256" key="3">
    <source>
        <dbReference type="ARBA" id="ARBA00022448"/>
    </source>
</evidence>
<dbReference type="PATRIC" id="fig|1703772.3.peg.1235"/>
<comment type="similarity">
    <text evidence="2">Belongs to the YajC family.</text>
</comment>
<evidence type="ECO:0000313" key="11">
    <source>
        <dbReference type="EMBL" id="KPJ73477.1"/>
    </source>
</evidence>
<evidence type="ECO:0000256" key="9">
    <source>
        <dbReference type="ARBA" id="ARBA00023136"/>
    </source>
</evidence>
<keyword evidence="7 10" id="KW-1133">Transmembrane helix</keyword>
<evidence type="ECO:0000256" key="7">
    <source>
        <dbReference type="ARBA" id="ARBA00022989"/>
    </source>
</evidence>
<evidence type="ECO:0000256" key="10">
    <source>
        <dbReference type="SAM" id="Phobius"/>
    </source>
</evidence>
<dbReference type="EMBL" id="LJNI01000032">
    <property type="protein sequence ID" value="KPJ73477.1"/>
    <property type="molecule type" value="Genomic_DNA"/>
</dbReference>
<dbReference type="Proteomes" id="UP000051012">
    <property type="component" value="Unassembled WGS sequence"/>
</dbReference>
<comment type="subcellular location">
    <subcellularLocation>
        <location evidence="1">Cell membrane</location>
        <topology evidence="1">Single-pass membrane protein</topology>
    </subcellularLocation>
</comment>
<dbReference type="SMART" id="SM01323">
    <property type="entry name" value="YajC"/>
    <property type="match status" value="1"/>
</dbReference>
<dbReference type="PANTHER" id="PTHR33909">
    <property type="entry name" value="SEC TRANSLOCON ACCESSORY COMPLEX SUBUNIT YAJC"/>
    <property type="match status" value="1"/>
</dbReference>
<evidence type="ECO:0000256" key="1">
    <source>
        <dbReference type="ARBA" id="ARBA00004162"/>
    </source>
</evidence>
<dbReference type="AlphaFoldDB" id="A0A0S7YFC0"/>
<keyword evidence="9 10" id="KW-0472">Membrane</keyword>
<dbReference type="GO" id="GO:0005886">
    <property type="term" value="C:plasma membrane"/>
    <property type="evidence" value="ECO:0007669"/>
    <property type="project" value="UniProtKB-SubCell"/>
</dbReference>
<comment type="caution">
    <text evidence="11">The sequence shown here is derived from an EMBL/GenBank/DDBJ whole genome shotgun (WGS) entry which is preliminary data.</text>
</comment>
<keyword evidence="4" id="KW-1003">Cell membrane</keyword>
<evidence type="ECO:0000256" key="8">
    <source>
        <dbReference type="ARBA" id="ARBA00023010"/>
    </source>
</evidence>
<keyword evidence="8" id="KW-0811">Translocation</keyword>
<accession>A0A0S7YFC0</accession>
<dbReference type="PANTHER" id="PTHR33909:SF1">
    <property type="entry name" value="SEC TRANSLOCON ACCESSORY COMPLEX SUBUNIT YAJC"/>
    <property type="match status" value="1"/>
</dbReference>
<dbReference type="GO" id="GO:0015031">
    <property type="term" value="P:protein transport"/>
    <property type="evidence" value="ECO:0007669"/>
    <property type="project" value="UniProtKB-KW"/>
</dbReference>
<proteinExistence type="inferred from homology"/>
<reference evidence="11 12" key="1">
    <citation type="journal article" date="2015" name="Microbiome">
        <title>Genomic resolution of linkages in carbon, nitrogen, and sulfur cycling among widespread estuary sediment bacteria.</title>
        <authorList>
            <person name="Baker B.J."/>
            <person name="Lazar C.S."/>
            <person name="Teske A.P."/>
            <person name="Dick G.J."/>
        </authorList>
    </citation>
    <scope>NUCLEOTIDE SEQUENCE [LARGE SCALE GENOMIC DNA]</scope>
    <source>
        <strain evidence="11">DG_78</strain>
    </source>
</reference>
<organism evidence="11 12">
    <name type="scientific">candidate division TA06 bacterium DG_78</name>
    <dbReference type="NCBI Taxonomy" id="1703772"/>
    <lineage>
        <taxon>Bacteria</taxon>
        <taxon>Bacteria division TA06</taxon>
    </lineage>
</organism>
<protein>
    <recommendedName>
        <fullName evidence="13">Preprotein translocase subunit YajC</fullName>
    </recommendedName>
</protein>
<dbReference type="InterPro" id="IPR003849">
    <property type="entry name" value="Preprotein_translocase_YajC"/>
</dbReference>
<evidence type="ECO:0000313" key="12">
    <source>
        <dbReference type="Proteomes" id="UP000051012"/>
    </source>
</evidence>
<name>A0A0S7YFC0_UNCT6</name>
<dbReference type="NCBIfam" id="TIGR00739">
    <property type="entry name" value="yajC"/>
    <property type="match status" value="1"/>
</dbReference>
<gene>
    <name evidence="11" type="ORF">AMJ52_03595</name>
</gene>
<evidence type="ECO:0000256" key="5">
    <source>
        <dbReference type="ARBA" id="ARBA00022692"/>
    </source>
</evidence>